<evidence type="ECO:0000256" key="1">
    <source>
        <dbReference type="SAM" id="Phobius"/>
    </source>
</evidence>
<evidence type="ECO:0000313" key="2">
    <source>
        <dbReference type="Proteomes" id="UP000035680"/>
    </source>
</evidence>
<sequence>MGKNIEGSLEFYVYFNEFLVIIGFLPIVTKKIQVLEVIDTSSGTTCHKVSFDLGNCSSISINKYRIDGVLECTIGKKNDEVEVMKRRRKKSNFNILNVEKHDFGEKVTSICYISKDNLVLSQCGCLYLFNGKDRCKWSNNGNIKFCKAIYNIQKFKVNAVLGIVHRKILIFFRNEKLYEIFNDNNCKVINSWTDHSTSMLSISCAKKLSNVKIK</sequence>
<proteinExistence type="predicted"/>
<accession>A0A0K0G1Y8</accession>
<organism evidence="2 3">
    <name type="scientific">Strongyloides venezuelensis</name>
    <name type="common">Threadworm</name>
    <dbReference type="NCBI Taxonomy" id="75913"/>
    <lineage>
        <taxon>Eukaryota</taxon>
        <taxon>Metazoa</taxon>
        <taxon>Ecdysozoa</taxon>
        <taxon>Nematoda</taxon>
        <taxon>Chromadorea</taxon>
        <taxon>Rhabditida</taxon>
        <taxon>Tylenchina</taxon>
        <taxon>Panagrolaimomorpha</taxon>
        <taxon>Strongyloidoidea</taxon>
        <taxon>Strongyloididae</taxon>
        <taxon>Strongyloides</taxon>
    </lineage>
</organism>
<keyword evidence="2" id="KW-1185">Reference proteome</keyword>
<dbReference type="Proteomes" id="UP000035680">
    <property type="component" value="Unassembled WGS sequence"/>
</dbReference>
<protein>
    <submittedName>
        <fullName evidence="3">Uncharacterized protein</fullName>
    </submittedName>
</protein>
<keyword evidence="1" id="KW-1133">Transmembrane helix</keyword>
<reference evidence="2" key="1">
    <citation type="submission" date="2014-07" db="EMBL/GenBank/DDBJ databases">
        <authorList>
            <person name="Martin A.A"/>
            <person name="De Silva N."/>
        </authorList>
    </citation>
    <scope>NUCLEOTIDE SEQUENCE</scope>
</reference>
<feature type="transmembrane region" description="Helical" evidence="1">
    <location>
        <begin position="12"/>
        <end position="29"/>
    </location>
</feature>
<keyword evidence="1" id="KW-0812">Transmembrane</keyword>
<dbReference type="AlphaFoldDB" id="A0A0K0G1Y8"/>
<name>A0A0K0G1Y8_STRVS</name>
<keyword evidence="1" id="KW-0472">Membrane</keyword>
<dbReference type="STRING" id="75913.A0A0K0G1Y8"/>
<evidence type="ECO:0000313" key="3">
    <source>
        <dbReference type="WBParaSite" id="SVE_1873100.1"/>
    </source>
</evidence>
<reference evidence="3" key="2">
    <citation type="submission" date="2015-08" db="UniProtKB">
        <authorList>
            <consortium name="WormBaseParasite"/>
        </authorList>
    </citation>
    <scope>IDENTIFICATION</scope>
</reference>
<dbReference type="WBParaSite" id="SVE_1873100.1">
    <property type="protein sequence ID" value="SVE_1873100.1"/>
    <property type="gene ID" value="SVE_1873100"/>
</dbReference>